<dbReference type="NCBIfam" id="NF002490">
    <property type="entry name" value="PRK01777.1"/>
    <property type="match status" value="1"/>
</dbReference>
<protein>
    <recommendedName>
        <fullName evidence="2">UPF0125 protein MED297_09656</fullName>
    </recommendedName>
</protein>
<dbReference type="InterPro" id="IPR037021">
    <property type="entry name" value="RnfH_sf"/>
</dbReference>
<dbReference type="Gene3D" id="3.10.20.280">
    <property type="entry name" value="RnfH-like"/>
    <property type="match status" value="1"/>
</dbReference>
<dbReference type="AlphaFoldDB" id="A4BK67"/>
<dbReference type="InterPro" id="IPR016155">
    <property type="entry name" value="Mopterin_synth/thiamin_S_b"/>
</dbReference>
<comment type="similarity">
    <text evidence="1 2">Belongs to the UPF0125 (RnfH) family.</text>
</comment>
<comment type="caution">
    <text evidence="3">The sequence shown here is derived from an EMBL/GenBank/DDBJ whole genome shotgun (WGS) entry which is preliminary data.</text>
</comment>
<gene>
    <name evidence="3" type="ORF">MED297_09656</name>
</gene>
<organism evidence="3 4">
    <name type="scientific">Reinekea blandensis MED297</name>
    <dbReference type="NCBI Taxonomy" id="314283"/>
    <lineage>
        <taxon>Bacteria</taxon>
        <taxon>Pseudomonadati</taxon>
        <taxon>Pseudomonadota</taxon>
        <taxon>Gammaproteobacteria</taxon>
        <taxon>Oceanospirillales</taxon>
        <taxon>Saccharospirillaceae</taxon>
        <taxon>Reinekea</taxon>
    </lineage>
</organism>
<dbReference type="PANTHER" id="PTHR37483:SF1">
    <property type="entry name" value="UPF0125 PROTEIN RATB"/>
    <property type="match status" value="1"/>
</dbReference>
<evidence type="ECO:0000256" key="2">
    <source>
        <dbReference type="HAMAP-Rule" id="MF_00460"/>
    </source>
</evidence>
<proteinExistence type="inferred from homology"/>
<dbReference type="Proteomes" id="UP000005953">
    <property type="component" value="Unassembled WGS sequence"/>
</dbReference>
<evidence type="ECO:0000313" key="4">
    <source>
        <dbReference type="Proteomes" id="UP000005953"/>
    </source>
</evidence>
<dbReference type="HOGENOM" id="CLU_150721_1_0_6"/>
<evidence type="ECO:0000313" key="3">
    <source>
        <dbReference type="EMBL" id="EAR07496.1"/>
    </source>
</evidence>
<dbReference type="PANTHER" id="PTHR37483">
    <property type="entry name" value="UPF0125 PROTEIN RATB"/>
    <property type="match status" value="1"/>
</dbReference>
<keyword evidence="4" id="KW-1185">Reference proteome</keyword>
<evidence type="ECO:0000256" key="1">
    <source>
        <dbReference type="ARBA" id="ARBA00010645"/>
    </source>
</evidence>
<dbReference type="InterPro" id="IPR005346">
    <property type="entry name" value="RnfH"/>
</dbReference>
<dbReference type="SUPFAM" id="SSF54285">
    <property type="entry name" value="MoaD/ThiS"/>
    <property type="match status" value="1"/>
</dbReference>
<name>A4BK67_9GAMM</name>
<sequence>MPLLNGLTHFHGEWNAIERSYVEEVMIKVEVAYATEEKQLIVEVDVEEGTTLRQAAIRSGIDHEFDDLDLNEAPMGIFGRKVAKPDQEEVKEGDRVEIYRPLKIDPKQARLNRAAKAKADKGSE</sequence>
<reference evidence="3 4" key="1">
    <citation type="submission" date="2006-02" db="EMBL/GenBank/DDBJ databases">
        <authorList>
            <person name="Pinhassi J."/>
            <person name="Pedros-Alio C."/>
            <person name="Ferriera S."/>
            <person name="Johnson J."/>
            <person name="Kravitz S."/>
            <person name="Halpern A."/>
            <person name="Remington K."/>
            <person name="Beeson K."/>
            <person name="Tran B."/>
            <person name="Rogers Y.-H."/>
            <person name="Friedman R."/>
            <person name="Venter J.C."/>
        </authorList>
    </citation>
    <scope>NUCLEOTIDE SEQUENCE [LARGE SCALE GENOMIC DNA]</scope>
    <source>
        <strain evidence="3 4">MED297</strain>
    </source>
</reference>
<accession>A4BK67</accession>
<dbReference type="EMBL" id="AAOE01000041">
    <property type="protein sequence ID" value="EAR07496.1"/>
    <property type="molecule type" value="Genomic_DNA"/>
</dbReference>
<dbReference type="HAMAP" id="MF_00460">
    <property type="entry name" value="UPF0125_RnfH"/>
    <property type="match status" value="1"/>
</dbReference>
<dbReference type="STRING" id="314283.MED297_09656"/>
<dbReference type="Pfam" id="PF03658">
    <property type="entry name" value="Ub-RnfH"/>
    <property type="match status" value="1"/>
</dbReference>